<dbReference type="EMBL" id="JPLY01000003">
    <property type="protein sequence ID" value="KFC22224.1"/>
    <property type="molecule type" value="Genomic_DNA"/>
</dbReference>
<dbReference type="PANTHER" id="PTHR43303:SF4">
    <property type="entry name" value="NADPH DEHYDROGENASE C23G7.10C-RELATED"/>
    <property type="match status" value="1"/>
</dbReference>
<evidence type="ECO:0000313" key="8">
    <source>
        <dbReference type="Proteomes" id="UP000028623"/>
    </source>
</evidence>
<proteinExistence type="predicted"/>
<evidence type="ECO:0000256" key="5">
    <source>
        <dbReference type="ARBA" id="ARBA00023002"/>
    </source>
</evidence>
<dbReference type="InterPro" id="IPR001155">
    <property type="entry name" value="OxRdtase_FMN_N"/>
</dbReference>
<dbReference type="PANTHER" id="PTHR43303">
    <property type="entry name" value="NADPH DEHYDROGENASE C23G7.10C-RELATED"/>
    <property type="match status" value="1"/>
</dbReference>
<evidence type="ECO:0000313" key="7">
    <source>
        <dbReference type="EMBL" id="KFC22224.1"/>
    </source>
</evidence>
<dbReference type="GO" id="GO:0010181">
    <property type="term" value="F:FMN binding"/>
    <property type="evidence" value="ECO:0007669"/>
    <property type="project" value="InterPro"/>
</dbReference>
<keyword evidence="5" id="KW-0560">Oxidoreductase</keyword>
<dbReference type="eggNOG" id="COG1902">
    <property type="taxonomic scope" value="Bacteria"/>
</dbReference>
<organism evidence="7 8">
    <name type="scientific">Epilithonimonas lactis</name>
    <dbReference type="NCBI Taxonomy" id="421072"/>
    <lineage>
        <taxon>Bacteria</taxon>
        <taxon>Pseudomonadati</taxon>
        <taxon>Bacteroidota</taxon>
        <taxon>Flavobacteriia</taxon>
        <taxon>Flavobacteriales</taxon>
        <taxon>Weeksellaceae</taxon>
        <taxon>Chryseobacterium group</taxon>
        <taxon>Epilithonimonas</taxon>
    </lineage>
</organism>
<accession>A0A085BIC9</accession>
<dbReference type="STRING" id="421072.SAMN04488097_2573"/>
<dbReference type="SUPFAM" id="SSF51395">
    <property type="entry name" value="FMN-linked oxidoreductases"/>
    <property type="match status" value="1"/>
</dbReference>
<protein>
    <submittedName>
        <fullName evidence="7">Oxidoreductase</fullName>
    </submittedName>
</protein>
<dbReference type="RefSeq" id="WP_034975732.1">
    <property type="nucleotide sequence ID" value="NZ_FOFI01000003.1"/>
</dbReference>
<name>A0A085BIC9_9FLAO</name>
<dbReference type="Proteomes" id="UP000028623">
    <property type="component" value="Unassembled WGS sequence"/>
</dbReference>
<dbReference type="InterPro" id="IPR044152">
    <property type="entry name" value="YqjM-like"/>
</dbReference>
<keyword evidence="3" id="KW-0288">FMN</keyword>
<evidence type="ECO:0000259" key="6">
    <source>
        <dbReference type="Pfam" id="PF00724"/>
    </source>
</evidence>
<evidence type="ECO:0000256" key="4">
    <source>
        <dbReference type="ARBA" id="ARBA00022857"/>
    </source>
</evidence>
<evidence type="ECO:0000256" key="2">
    <source>
        <dbReference type="ARBA" id="ARBA00022630"/>
    </source>
</evidence>
<dbReference type="AlphaFoldDB" id="A0A085BIC9"/>
<comment type="caution">
    <text evidence="7">The sequence shown here is derived from an EMBL/GenBank/DDBJ whole genome shotgun (WGS) entry which is preliminary data.</text>
</comment>
<dbReference type="GO" id="GO:0003959">
    <property type="term" value="F:NADPH dehydrogenase activity"/>
    <property type="evidence" value="ECO:0007669"/>
    <property type="project" value="InterPro"/>
</dbReference>
<dbReference type="GO" id="GO:0050661">
    <property type="term" value="F:NADP binding"/>
    <property type="evidence" value="ECO:0007669"/>
    <property type="project" value="InterPro"/>
</dbReference>
<sequence length="353" mass="39192">MKLFTPIKFRNIELKNRIVMSPMCMYSAVEGVANDFHFVHYGSRAQGGAGLIIVEATAVEPRGRITNKCLGIWNDEQALALKKIVNFVHENSESKIGIQLAHAGRKGSISTETNRQLDLEEGWETIAPSPIPFHHSERTPHKLTVEEIKELVEDFRKAAKRAVDAGFDVIEIHGAHGYLIHQFLSPLSNARTDEYGGNSENRSRFLMEIVDTVNAEITNDIALFVRISGTEYAENGWNVNDSAELAKVLKTKNVDLIDVSSGGNINGVTIPLSPGYQVPLAEDVKKIAEIDTAAVGLITTAEQAEEILKSGQADLIFLAREILRNPYFAVQAAWKNNEENFYPHQYLRAKPAK</sequence>
<dbReference type="Gene3D" id="3.20.20.70">
    <property type="entry name" value="Aldolase class I"/>
    <property type="match status" value="1"/>
</dbReference>
<keyword evidence="4" id="KW-0521">NADP</keyword>
<dbReference type="InterPro" id="IPR013785">
    <property type="entry name" value="Aldolase_TIM"/>
</dbReference>
<dbReference type="OrthoDB" id="9772736at2"/>
<dbReference type="Pfam" id="PF00724">
    <property type="entry name" value="Oxidored_FMN"/>
    <property type="match status" value="1"/>
</dbReference>
<evidence type="ECO:0000256" key="1">
    <source>
        <dbReference type="ARBA" id="ARBA00001917"/>
    </source>
</evidence>
<dbReference type="NCBIfam" id="NF010047">
    <property type="entry name" value="PRK13523.1"/>
    <property type="match status" value="1"/>
</dbReference>
<keyword evidence="2" id="KW-0285">Flavoprotein</keyword>
<gene>
    <name evidence="7" type="ORF">IO89_09785</name>
</gene>
<keyword evidence="8" id="KW-1185">Reference proteome</keyword>
<dbReference type="CDD" id="cd02932">
    <property type="entry name" value="OYE_YqiM_FMN"/>
    <property type="match status" value="1"/>
</dbReference>
<comment type="cofactor">
    <cofactor evidence="1">
        <name>FMN</name>
        <dbReference type="ChEBI" id="CHEBI:58210"/>
    </cofactor>
</comment>
<feature type="domain" description="NADH:flavin oxidoreductase/NADH oxidase N-terminal" evidence="6">
    <location>
        <begin position="2"/>
        <end position="333"/>
    </location>
</feature>
<evidence type="ECO:0000256" key="3">
    <source>
        <dbReference type="ARBA" id="ARBA00022643"/>
    </source>
</evidence>
<reference evidence="7 8" key="1">
    <citation type="submission" date="2014-07" db="EMBL/GenBank/DDBJ databases">
        <title>Epilithonimonas lactis LMG 22401 Genome.</title>
        <authorList>
            <person name="Pipes S.E."/>
            <person name="Stropko S.J."/>
        </authorList>
    </citation>
    <scope>NUCLEOTIDE SEQUENCE [LARGE SCALE GENOMIC DNA]</scope>
    <source>
        <strain evidence="7 8">LMG 24401</strain>
    </source>
</reference>